<evidence type="ECO:0000259" key="9">
    <source>
        <dbReference type="PROSITE" id="PS50035"/>
    </source>
</evidence>
<keyword evidence="4" id="KW-0812">Transmembrane</keyword>
<protein>
    <recommendedName>
        <fullName evidence="8">Cardiolipin synthase</fullName>
        <ecNumber evidence="8">2.7.8.-</ecNumber>
    </recommendedName>
</protein>
<evidence type="ECO:0000256" key="4">
    <source>
        <dbReference type="ARBA" id="ARBA00022692"/>
    </source>
</evidence>
<feature type="domain" description="PLD phosphodiesterase" evidence="9">
    <location>
        <begin position="313"/>
        <end position="340"/>
    </location>
</feature>
<evidence type="ECO:0000256" key="5">
    <source>
        <dbReference type="ARBA" id="ARBA00022737"/>
    </source>
</evidence>
<feature type="domain" description="PLD phosphodiesterase" evidence="9">
    <location>
        <begin position="141"/>
        <end position="168"/>
    </location>
</feature>
<dbReference type="EC" id="2.7.8.-" evidence="8"/>
<dbReference type="AlphaFoldDB" id="A0A429XC05"/>
<dbReference type="SUPFAM" id="SSF56024">
    <property type="entry name" value="Phospholipase D/nuclease"/>
    <property type="match status" value="2"/>
</dbReference>
<sequence length="400" mass="46144">MKWLIGSIILIVVVLIAASVDFFIGRYVHEKKTRHSSYPVRNGHLQLITSGPDLFSNYFDDLYKAESSIHVLFYIVKNDRFSELFFEILIDQARKGIKVRLLLDWFGSREVSKKLIKKARSAGVEVTFCHRPRLPFFFFSLQQRNHRKVTIIDGKIGYVGGFNVGKEYIDLDPVLSPWRDYHLRIKGEGISDLQSEFLMDWEQATGNSHLEDHSLFPPLEKGPMPHRFFPTRGINAEEEILRLINQAEKRIFIGTPYFIPPEKLVEGLMQAIQRGISVSILVPNKSDHPIVKEASLHYLRKLLGAGGTVYQYEDGFFHAKVILIDGRICDIGTANFDYRSFKLNYEINCFIYNQDFIEETERIVQEDINLSSKLSVEDLADPPFSFRLKGWAGMLLKSFL</sequence>
<dbReference type="InterPro" id="IPR022924">
    <property type="entry name" value="Cardiolipin_synthase"/>
</dbReference>
<comment type="caution">
    <text evidence="10">The sequence shown here is derived from an EMBL/GenBank/DDBJ whole genome shotgun (WGS) entry which is preliminary data.</text>
</comment>
<accession>A0A429XC05</accession>
<proteinExistence type="predicted"/>
<keyword evidence="3" id="KW-0808">Transferase</keyword>
<dbReference type="InterPro" id="IPR001736">
    <property type="entry name" value="PLipase_D/transphosphatidylase"/>
</dbReference>
<evidence type="ECO:0000256" key="8">
    <source>
        <dbReference type="NCBIfam" id="TIGR04265"/>
    </source>
</evidence>
<dbReference type="PROSITE" id="PS50035">
    <property type="entry name" value="PLD"/>
    <property type="match status" value="2"/>
</dbReference>
<dbReference type="EMBL" id="QYTW02000002">
    <property type="protein sequence ID" value="RST60950.1"/>
    <property type="molecule type" value="Genomic_DNA"/>
</dbReference>
<evidence type="ECO:0000256" key="1">
    <source>
        <dbReference type="ARBA" id="ARBA00004236"/>
    </source>
</evidence>
<dbReference type="SMART" id="SM00155">
    <property type="entry name" value="PLDc"/>
    <property type="match status" value="2"/>
</dbReference>
<dbReference type="GO" id="GO:0032049">
    <property type="term" value="P:cardiolipin biosynthetic process"/>
    <property type="evidence" value="ECO:0007669"/>
    <property type="project" value="UniProtKB-UniRule"/>
</dbReference>
<keyword evidence="7" id="KW-0472">Membrane</keyword>
<comment type="subcellular location">
    <subcellularLocation>
        <location evidence="1">Cell membrane</location>
    </subcellularLocation>
</comment>
<name>A0A429XC05_SIMTE</name>
<keyword evidence="2" id="KW-1003">Cell membrane</keyword>
<dbReference type="CDD" id="cd09112">
    <property type="entry name" value="PLDc_CLS_2"/>
    <property type="match status" value="1"/>
</dbReference>
<evidence type="ECO:0000313" key="11">
    <source>
        <dbReference type="Proteomes" id="UP000287296"/>
    </source>
</evidence>
<keyword evidence="6" id="KW-1133">Transmembrane helix</keyword>
<gene>
    <name evidence="10" type="primary">cls</name>
    <name evidence="10" type="ORF">D5F11_002540</name>
</gene>
<dbReference type="Gene3D" id="3.30.870.10">
    <property type="entry name" value="Endonuclease Chain A"/>
    <property type="match status" value="2"/>
</dbReference>
<evidence type="ECO:0000256" key="6">
    <source>
        <dbReference type="ARBA" id="ARBA00022989"/>
    </source>
</evidence>
<dbReference type="PANTHER" id="PTHR21248:SF7">
    <property type="entry name" value="MINOR CARDIOLIPIN SYNTHASE CLSB"/>
    <property type="match status" value="1"/>
</dbReference>
<dbReference type="PANTHER" id="PTHR21248">
    <property type="entry name" value="CARDIOLIPIN SYNTHASE"/>
    <property type="match status" value="1"/>
</dbReference>
<dbReference type="CDD" id="cd09110">
    <property type="entry name" value="PLDc_CLS_1"/>
    <property type="match status" value="1"/>
</dbReference>
<dbReference type="GO" id="GO:0008808">
    <property type="term" value="F:cardiolipin synthase activity"/>
    <property type="evidence" value="ECO:0007669"/>
    <property type="project" value="UniProtKB-UniRule"/>
</dbReference>
<reference evidence="10 11" key="1">
    <citation type="submission" date="2018-12" db="EMBL/GenBank/DDBJ databases">
        <authorList>
            <person name="Sun L."/>
            <person name="Chen Z."/>
        </authorList>
    </citation>
    <scope>NUCLEOTIDE SEQUENCE [LARGE SCALE GENOMIC DNA]</scope>
    <source>
        <strain evidence="10 11">LMG 29736</strain>
    </source>
</reference>
<dbReference type="RefSeq" id="WP_120114865.1">
    <property type="nucleotide sequence ID" value="NZ_DAMDJW010000124.1"/>
</dbReference>
<dbReference type="GO" id="GO:0005886">
    <property type="term" value="C:plasma membrane"/>
    <property type="evidence" value="ECO:0007669"/>
    <property type="project" value="UniProtKB-SubCell"/>
</dbReference>
<keyword evidence="5" id="KW-0677">Repeat</keyword>
<dbReference type="Proteomes" id="UP000287296">
    <property type="component" value="Unassembled WGS sequence"/>
</dbReference>
<dbReference type="OrthoDB" id="9762009at2"/>
<dbReference type="InterPro" id="IPR025202">
    <property type="entry name" value="PLD-like_dom"/>
</dbReference>
<organism evidence="10 11">
    <name type="scientific">Siminovitchia terrae</name>
    <name type="common">Bacillus terrae</name>
    <dbReference type="NCBI Taxonomy" id="1914933"/>
    <lineage>
        <taxon>Bacteria</taxon>
        <taxon>Bacillati</taxon>
        <taxon>Bacillota</taxon>
        <taxon>Bacilli</taxon>
        <taxon>Bacillales</taxon>
        <taxon>Bacillaceae</taxon>
        <taxon>Siminovitchia</taxon>
    </lineage>
</organism>
<evidence type="ECO:0000256" key="3">
    <source>
        <dbReference type="ARBA" id="ARBA00022679"/>
    </source>
</evidence>
<dbReference type="Pfam" id="PF13091">
    <property type="entry name" value="PLDc_2"/>
    <property type="match status" value="2"/>
</dbReference>
<evidence type="ECO:0000256" key="2">
    <source>
        <dbReference type="ARBA" id="ARBA00022475"/>
    </source>
</evidence>
<dbReference type="NCBIfam" id="TIGR04265">
    <property type="entry name" value="bac_cardiolipin"/>
    <property type="match status" value="1"/>
</dbReference>
<evidence type="ECO:0000313" key="10">
    <source>
        <dbReference type="EMBL" id="RST60950.1"/>
    </source>
</evidence>
<evidence type="ECO:0000256" key="7">
    <source>
        <dbReference type="ARBA" id="ARBA00023136"/>
    </source>
</evidence>